<proteinExistence type="predicted"/>
<feature type="compositionally biased region" description="Polar residues" evidence="1">
    <location>
        <begin position="9"/>
        <end position="22"/>
    </location>
</feature>
<dbReference type="AlphaFoldDB" id="A0AAV4PY14"/>
<feature type="region of interest" description="Disordered" evidence="1">
    <location>
        <begin position="1"/>
        <end position="22"/>
    </location>
</feature>
<protein>
    <submittedName>
        <fullName evidence="2">Uncharacterized protein</fullName>
    </submittedName>
</protein>
<name>A0AAV4PY14_CAEEX</name>
<evidence type="ECO:0000256" key="1">
    <source>
        <dbReference type="SAM" id="MobiDB-lite"/>
    </source>
</evidence>
<gene>
    <name evidence="2" type="ORF">CEXT_526531</name>
</gene>
<organism evidence="2 3">
    <name type="scientific">Caerostris extrusa</name>
    <name type="common">Bark spider</name>
    <name type="synonym">Caerostris bankana</name>
    <dbReference type="NCBI Taxonomy" id="172846"/>
    <lineage>
        <taxon>Eukaryota</taxon>
        <taxon>Metazoa</taxon>
        <taxon>Ecdysozoa</taxon>
        <taxon>Arthropoda</taxon>
        <taxon>Chelicerata</taxon>
        <taxon>Arachnida</taxon>
        <taxon>Araneae</taxon>
        <taxon>Araneomorphae</taxon>
        <taxon>Entelegynae</taxon>
        <taxon>Araneoidea</taxon>
        <taxon>Araneidae</taxon>
        <taxon>Caerostris</taxon>
    </lineage>
</organism>
<keyword evidence="3" id="KW-1185">Reference proteome</keyword>
<accession>A0AAV4PY14</accession>
<evidence type="ECO:0000313" key="2">
    <source>
        <dbReference type="EMBL" id="GIY02025.1"/>
    </source>
</evidence>
<sequence length="109" mass="12746">MSKEFYVISNENTRPQSENEQSVLSDFQRVHQTTIRAQENYFSAEKSDQDFVVPRKNRIENEAKNSPRPELSDHFTLCKENRKKQQVSAAPSIVLQLNQKELDEGSRYI</sequence>
<comment type="caution">
    <text evidence="2">The sequence shown here is derived from an EMBL/GenBank/DDBJ whole genome shotgun (WGS) entry which is preliminary data.</text>
</comment>
<evidence type="ECO:0000313" key="3">
    <source>
        <dbReference type="Proteomes" id="UP001054945"/>
    </source>
</evidence>
<dbReference type="Proteomes" id="UP001054945">
    <property type="component" value="Unassembled WGS sequence"/>
</dbReference>
<dbReference type="EMBL" id="BPLR01005401">
    <property type="protein sequence ID" value="GIY02025.1"/>
    <property type="molecule type" value="Genomic_DNA"/>
</dbReference>
<reference evidence="2 3" key="1">
    <citation type="submission" date="2021-06" db="EMBL/GenBank/DDBJ databases">
        <title>Caerostris extrusa draft genome.</title>
        <authorList>
            <person name="Kono N."/>
            <person name="Arakawa K."/>
        </authorList>
    </citation>
    <scope>NUCLEOTIDE SEQUENCE [LARGE SCALE GENOMIC DNA]</scope>
</reference>